<feature type="transmembrane region" description="Helical" evidence="1">
    <location>
        <begin position="507"/>
        <end position="526"/>
    </location>
</feature>
<evidence type="ECO:0000313" key="3">
    <source>
        <dbReference type="Proteomes" id="UP000799438"/>
    </source>
</evidence>
<dbReference type="RefSeq" id="XP_033397977.1">
    <property type="nucleotide sequence ID" value="XM_033545164.1"/>
</dbReference>
<dbReference type="InterPro" id="IPR050562">
    <property type="entry name" value="FAD_mOase_fung"/>
</dbReference>
<sequence>MSAIKDLPCSLRQCLFTNTGTKYYGEDLPPYNEKDVAETAHKHKDNGVTETVKFGDLYERKLIAVQTPLHEYVLERWYSQRCIVIGDAVHKFNPIIGLGGMSAIETCAALTNGLVSLLESHKDTKIPSSSIESVFRTTQEVRKPRATTLVDVSRNIQYRFAMETPLLKFFNRYYFPGMGSRSALRLLSEAYPGAASVKTLPVPKQPRALPYEDELLQQPVPRNALLSRITVVALVGIFLFRCNAVGTNAWPLQDGSGFRFLSLKRALWDFLTGFSSKTGSNLQASYFFILVTFPLIAIILIESYRKRNTWSSVWCSTLWITAAQLFGISTVLPLYILAFFNGSKGTAYWMPAERSISKIAGKTLLISLLVGLFSPAVFTALYGVAEVQRAISLWQATPILVSVLCSLLTKLFDGPIVPKDDKAPVEDYQGYDLPYTRMLYKIVFFVASAAHLALVSGMGILSRSWENKALGYDLLSVALTVIIWAAMNVQDMKRVGISSLSTWKSAGLLLGNQLLIGPGATTVAFWKWREEKMAKPELRVL</sequence>
<feature type="transmembrane region" description="Helical" evidence="1">
    <location>
        <begin position="313"/>
        <end position="339"/>
    </location>
</feature>
<keyword evidence="1" id="KW-1133">Transmembrane helix</keyword>
<feature type="transmembrane region" description="Helical" evidence="1">
    <location>
        <begin position="284"/>
        <end position="301"/>
    </location>
</feature>
<evidence type="ECO:0000256" key="1">
    <source>
        <dbReference type="SAM" id="Phobius"/>
    </source>
</evidence>
<evidence type="ECO:0000313" key="2">
    <source>
        <dbReference type="EMBL" id="KAF2142265.1"/>
    </source>
</evidence>
<feature type="transmembrane region" description="Helical" evidence="1">
    <location>
        <begin position="359"/>
        <end position="384"/>
    </location>
</feature>
<reference evidence="2" key="1">
    <citation type="journal article" date="2020" name="Stud. Mycol.">
        <title>101 Dothideomycetes genomes: a test case for predicting lifestyles and emergence of pathogens.</title>
        <authorList>
            <person name="Haridas S."/>
            <person name="Albert R."/>
            <person name="Binder M."/>
            <person name="Bloem J."/>
            <person name="Labutti K."/>
            <person name="Salamov A."/>
            <person name="Andreopoulos B."/>
            <person name="Baker S."/>
            <person name="Barry K."/>
            <person name="Bills G."/>
            <person name="Bluhm B."/>
            <person name="Cannon C."/>
            <person name="Castanera R."/>
            <person name="Culley D."/>
            <person name="Daum C."/>
            <person name="Ezra D."/>
            <person name="Gonzalez J."/>
            <person name="Henrissat B."/>
            <person name="Kuo A."/>
            <person name="Liang C."/>
            <person name="Lipzen A."/>
            <person name="Lutzoni F."/>
            <person name="Magnuson J."/>
            <person name="Mondo S."/>
            <person name="Nolan M."/>
            <person name="Ohm R."/>
            <person name="Pangilinan J."/>
            <person name="Park H.-J."/>
            <person name="Ramirez L."/>
            <person name="Alfaro M."/>
            <person name="Sun H."/>
            <person name="Tritt A."/>
            <person name="Yoshinaga Y."/>
            <person name="Zwiers L.-H."/>
            <person name="Turgeon B."/>
            <person name="Goodwin S."/>
            <person name="Spatafora J."/>
            <person name="Crous P."/>
            <person name="Grigoriev I."/>
        </authorList>
    </citation>
    <scope>NUCLEOTIDE SEQUENCE</scope>
    <source>
        <strain evidence="2">CBS 121167</strain>
    </source>
</reference>
<dbReference type="Proteomes" id="UP000799438">
    <property type="component" value="Unassembled WGS sequence"/>
</dbReference>
<evidence type="ECO:0008006" key="4">
    <source>
        <dbReference type="Google" id="ProtNLM"/>
    </source>
</evidence>
<keyword evidence="1" id="KW-0812">Transmembrane</keyword>
<feature type="transmembrane region" description="Helical" evidence="1">
    <location>
        <begin position="438"/>
        <end position="462"/>
    </location>
</feature>
<dbReference type="PANTHER" id="PTHR47356">
    <property type="entry name" value="FAD-DEPENDENT MONOOXYGENASE ASQG-RELATED"/>
    <property type="match status" value="1"/>
</dbReference>
<protein>
    <recommendedName>
        <fullName evidence="4">FAD-binding domain-containing protein</fullName>
    </recommendedName>
</protein>
<dbReference type="AlphaFoldDB" id="A0A6A6BG47"/>
<keyword evidence="3" id="KW-1185">Reference proteome</keyword>
<dbReference type="GeneID" id="54302662"/>
<dbReference type="GO" id="GO:0004497">
    <property type="term" value="F:monooxygenase activity"/>
    <property type="evidence" value="ECO:0007669"/>
    <property type="project" value="InterPro"/>
</dbReference>
<name>A0A6A6BG47_9PEZI</name>
<dbReference type="EMBL" id="ML995485">
    <property type="protein sequence ID" value="KAF2142265.1"/>
    <property type="molecule type" value="Genomic_DNA"/>
</dbReference>
<dbReference type="InterPro" id="IPR036188">
    <property type="entry name" value="FAD/NAD-bd_sf"/>
</dbReference>
<dbReference type="SUPFAM" id="SSF51905">
    <property type="entry name" value="FAD/NAD(P)-binding domain"/>
    <property type="match status" value="1"/>
</dbReference>
<dbReference type="PANTHER" id="PTHR47356:SF2">
    <property type="entry name" value="FAD-BINDING DOMAIN-CONTAINING PROTEIN-RELATED"/>
    <property type="match status" value="1"/>
</dbReference>
<proteinExistence type="predicted"/>
<organism evidence="2 3">
    <name type="scientific">Aplosporella prunicola CBS 121167</name>
    <dbReference type="NCBI Taxonomy" id="1176127"/>
    <lineage>
        <taxon>Eukaryota</taxon>
        <taxon>Fungi</taxon>
        <taxon>Dikarya</taxon>
        <taxon>Ascomycota</taxon>
        <taxon>Pezizomycotina</taxon>
        <taxon>Dothideomycetes</taxon>
        <taxon>Dothideomycetes incertae sedis</taxon>
        <taxon>Botryosphaeriales</taxon>
        <taxon>Aplosporellaceae</taxon>
        <taxon>Aplosporella</taxon>
    </lineage>
</organism>
<feature type="transmembrane region" description="Helical" evidence="1">
    <location>
        <begin position="391"/>
        <end position="412"/>
    </location>
</feature>
<feature type="transmembrane region" description="Helical" evidence="1">
    <location>
        <begin position="469"/>
        <end position="487"/>
    </location>
</feature>
<dbReference type="Gene3D" id="3.50.50.60">
    <property type="entry name" value="FAD/NAD(P)-binding domain"/>
    <property type="match status" value="1"/>
</dbReference>
<accession>A0A6A6BG47</accession>
<dbReference type="OrthoDB" id="10029326at2759"/>
<keyword evidence="1" id="KW-0472">Membrane</keyword>
<gene>
    <name evidence="2" type="ORF">K452DRAFT_333069</name>
</gene>